<dbReference type="InterPro" id="IPR037482">
    <property type="entry name" value="ST1585_MBL-fold"/>
</dbReference>
<keyword evidence="3" id="KW-1185">Reference proteome</keyword>
<dbReference type="AlphaFoldDB" id="A0A1L8CRX5"/>
<reference evidence="3" key="1">
    <citation type="submission" date="2016-12" db="EMBL/GenBank/DDBJ databases">
        <title>Draft Genome Sequences od Carboxydothermus pertinax and islandicus, Hydrogenogenic Carboxydotrophic Bacteria.</title>
        <authorList>
            <person name="Fukuyama Y."/>
            <person name="Ohmae K."/>
            <person name="Yoneda Y."/>
            <person name="Yoshida T."/>
            <person name="Sako Y."/>
        </authorList>
    </citation>
    <scope>NUCLEOTIDE SEQUENCE [LARGE SCALE GENOMIC DNA]</scope>
    <source>
        <strain evidence="3">Ug1</strain>
    </source>
</reference>
<dbReference type="InterPro" id="IPR001279">
    <property type="entry name" value="Metallo-B-lactamas"/>
</dbReference>
<evidence type="ECO:0000313" key="3">
    <source>
        <dbReference type="Proteomes" id="UP000187485"/>
    </source>
</evidence>
<dbReference type="Proteomes" id="UP000187485">
    <property type="component" value="Unassembled WGS sequence"/>
</dbReference>
<proteinExistence type="predicted"/>
<dbReference type="PANTHER" id="PTHR42951">
    <property type="entry name" value="METALLO-BETA-LACTAMASE DOMAIN-CONTAINING"/>
    <property type="match status" value="1"/>
</dbReference>
<comment type="caution">
    <text evidence="2">The sequence shown here is derived from an EMBL/GenBank/DDBJ whole genome shotgun (WGS) entry which is preliminary data.</text>
</comment>
<accession>A0A1L8CRX5</accession>
<dbReference type="OrthoDB" id="9761531at2"/>
<dbReference type="PANTHER" id="PTHR42951:SF22">
    <property type="entry name" value="METALLO BETA-LACTAMASE SUPERFAMILY LIPOPROTEIN"/>
    <property type="match status" value="1"/>
</dbReference>
<dbReference type="SUPFAM" id="SSF56281">
    <property type="entry name" value="Metallo-hydrolase/oxidoreductase"/>
    <property type="match status" value="1"/>
</dbReference>
<dbReference type="CDD" id="cd07726">
    <property type="entry name" value="ST1585-like_MBL-fold"/>
    <property type="match status" value="1"/>
</dbReference>
<name>A0A1L8CRX5_9THEO</name>
<dbReference type="RefSeq" id="WP_075858129.1">
    <property type="nucleotide sequence ID" value="NZ_BDJK01000003.1"/>
</dbReference>
<dbReference type="EMBL" id="BDJK01000003">
    <property type="protein sequence ID" value="GAV21681.1"/>
    <property type="molecule type" value="Genomic_DNA"/>
</dbReference>
<dbReference type="SMART" id="SM00849">
    <property type="entry name" value="Lactamase_B"/>
    <property type="match status" value="1"/>
</dbReference>
<evidence type="ECO:0000313" key="2">
    <source>
        <dbReference type="EMBL" id="GAV21681.1"/>
    </source>
</evidence>
<dbReference type="InterPro" id="IPR050855">
    <property type="entry name" value="NDM-1-like"/>
</dbReference>
<dbReference type="STRING" id="870242.cpu_01910"/>
<evidence type="ECO:0000259" key="1">
    <source>
        <dbReference type="SMART" id="SM00849"/>
    </source>
</evidence>
<dbReference type="Pfam" id="PF00753">
    <property type="entry name" value="Lactamase_B"/>
    <property type="match status" value="1"/>
</dbReference>
<dbReference type="Gene3D" id="3.60.15.10">
    <property type="entry name" value="Ribonuclease Z/Hydroxyacylglutathione hydrolase-like"/>
    <property type="match status" value="1"/>
</dbReference>
<protein>
    <submittedName>
        <fullName evidence="2">MBL fold metallo-hydrolase</fullName>
    </submittedName>
</protein>
<dbReference type="GO" id="GO:0016787">
    <property type="term" value="F:hydrolase activity"/>
    <property type="evidence" value="ECO:0007669"/>
    <property type="project" value="UniProtKB-KW"/>
</dbReference>
<sequence>MAVIYKVGEKIWQVDLFEQGVAGRTSSFIVAGKAKVALVETGPTPSVKHILEALEILEIPREKISYVFVTHIHLDHAGGAGNLLTYLPQAVLAVHPRGARHMINPEKLEAAARGIYGERFEPFFEKIVPVPSDRVLETTDGQEFDLGDRNILVLHTLGHARHHQVMIDSLTGGMFSGDAAGVLNSIIYRRQNKTFIYPSTPASEFEPEKMILELRRFLTLGLTKIYYTHFGVVEEPEKVLNYLIYEVEAYEKLGREVLAQKLGIEAVYEALKYRVYLEAAKKGIKLNEEIKESFELDLELNAGGIYHYLTK</sequence>
<feature type="domain" description="Metallo-beta-lactamase" evidence="1">
    <location>
        <begin position="24"/>
        <end position="229"/>
    </location>
</feature>
<keyword evidence="2" id="KW-0378">Hydrolase</keyword>
<organism evidence="2 3">
    <name type="scientific">Carboxydothermus pertinax</name>
    <dbReference type="NCBI Taxonomy" id="870242"/>
    <lineage>
        <taxon>Bacteria</taxon>
        <taxon>Bacillati</taxon>
        <taxon>Bacillota</taxon>
        <taxon>Clostridia</taxon>
        <taxon>Thermoanaerobacterales</taxon>
        <taxon>Thermoanaerobacteraceae</taxon>
        <taxon>Carboxydothermus</taxon>
    </lineage>
</organism>
<dbReference type="InterPro" id="IPR036866">
    <property type="entry name" value="RibonucZ/Hydroxyglut_hydro"/>
</dbReference>
<gene>
    <name evidence="2" type="ORF">cpu_01910</name>
</gene>